<sequence length="122" mass="13667">MATKTEPEKTESFSDKDVKAPNLLERAKEEIEAILHPEKSPHHHKETHGMNDNINENTPIDEVKAPGVFERAKEEIEALVEAIHPKKGSESHDSSSKKHGGFFVTLGRKFEKICSPGSKNRD</sequence>
<dbReference type="PANTHER" id="PTHR35277:SF10">
    <property type="entry name" value="OS09G0363700 PROTEIN"/>
    <property type="match status" value="1"/>
</dbReference>
<dbReference type="PANTHER" id="PTHR35277">
    <property type="entry name" value="OS09G0363700 PROTEIN"/>
    <property type="match status" value="1"/>
</dbReference>
<proteinExistence type="predicted"/>
<evidence type="ECO:0000313" key="2">
    <source>
        <dbReference type="EMBL" id="KAF9617713.1"/>
    </source>
</evidence>
<dbReference type="OrthoDB" id="1932113at2759"/>
<dbReference type="AlphaFoldDB" id="A0A835IL92"/>
<protein>
    <submittedName>
        <fullName evidence="2">Uncharacterized protein</fullName>
    </submittedName>
</protein>
<comment type="caution">
    <text evidence="2">The sequence shown here is derived from an EMBL/GenBank/DDBJ whole genome shotgun (WGS) entry which is preliminary data.</text>
</comment>
<evidence type="ECO:0000313" key="3">
    <source>
        <dbReference type="Proteomes" id="UP000631114"/>
    </source>
</evidence>
<keyword evidence="3" id="KW-1185">Reference proteome</keyword>
<reference evidence="2 3" key="1">
    <citation type="submission" date="2020-10" db="EMBL/GenBank/DDBJ databases">
        <title>The Coptis chinensis genome and diversification of protoberbering-type alkaloids.</title>
        <authorList>
            <person name="Wang B."/>
            <person name="Shu S."/>
            <person name="Song C."/>
            <person name="Liu Y."/>
        </authorList>
    </citation>
    <scope>NUCLEOTIDE SEQUENCE [LARGE SCALE GENOMIC DNA]</scope>
    <source>
        <strain evidence="2">HL-2020</strain>
        <tissue evidence="2">Leaf</tissue>
    </source>
</reference>
<gene>
    <name evidence="2" type="ORF">IFM89_038213</name>
</gene>
<organism evidence="2 3">
    <name type="scientific">Coptis chinensis</name>
    <dbReference type="NCBI Taxonomy" id="261450"/>
    <lineage>
        <taxon>Eukaryota</taxon>
        <taxon>Viridiplantae</taxon>
        <taxon>Streptophyta</taxon>
        <taxon>Embryophyta</taxon>
        <taxon>Tracheophyta</taxon>
        <taxon>Spermatophyta</taxon>
        <taxon>Magnoliopsida</taxon>
        <taxon>Ranunculales</taxon>
        <taxon>Ranunculaceae</taxon>
        <taxon>Coptidoideae</taxon>
        <taxon>Coptis</taxon>
    </lineage>
</organism>
<feature type="region of interest" description="Disordered" evidence="1">
    <location>
        <begin position="1"/>
        <end position="21"/>
    </location>
</feature>
<dbReference type="Proteomes" id="UP000631114">
    <property type="component" value="Unassembled WGS sequence"/>
</dbReference>
<dbReference type="EMBL" id="JADFTS010000003">
    <property type="protein sequence ID" value="KAF9617713.1"/>
    <property type="molecule type" value="Genomic_DNA"/>
</dbReference>
<accession>A0A835IL92</accession>
<evidence type="ECO:0000256" key="1">
    <source>
        <dbReference type="SAM" id="MobiDB-lite"/>
    </source>
</evidence>
<name>A0A835IL92_9MAGN</name>
<feature type="region of interest" description="Disordered" evidence="1">
    <location>
        <begin position="35"/>
        <end position="60"/>
    </location>
</feature>